<dbReference type="GO" id="GO:0016020">
    <property type="term" value="C:membrane"/>
    <property type="evidence" value="ECO:0007669"/>
    <property type="project" value="UniProtKB-SubCell"/>
</dbReference>
<feature type="transmembrane region" description="Helical" evidence="4">
    <location>
        <begin position="72"/>
        <end position="94"/>
    </location>
</feature>
<dbReference type="InParanoid" id="A0A194XJG2"/>
<dbReference type="AlphaFoldDB" id="A0A194XJG2"/>
<dbReference type="OrthoDB" id="2213137at2759"/>
<keyword evidence="4" id="KW-1133">Transmembrane helix</keyword>
<accession>A0A194XJG2</accession>
<dbReference type="Pfam" id="PF07690">
    <property type="entry name" value="MFS_1"/>
    <property type="match status" value="1"/>
</dbReference>
<dbReference type="FunCoup" id="A0A194XJG2">
    <property type="interactions" value="150"/>
</dbReference>
<evidence type="ECO:0000313" key="5">
    <source>
        <dbReference type="EMBL" id="KUJ20264.1"/>
    </source>
</evidence>
<feature type="transmembrane region" description="Helical" evidence="4">
    <location>
        <begin position="159"/>
        <end position="178"/>
    </location>
</feature>
<feature type="transmembrane region" description="Helical" evidence="4">
    <location>
        <begin position="234"/>
        <end position="255"/>
    </location>
</feature>
<dbReference type="Gene3D" id="1.20.1250.20">
    <property type="entry name" value="MFS general substrate transporter like domains"/>
    <property type="match status" value="2"/>
</dbReference>
<dbReference type="SUPFAM" id="SSF103473">
    <property type="entry name" value="MFS general substrate transporter"/>
    <property type="match status" value="1"/>
</dbReference>
<feature type="transmembrane region" description="Helical" evidence="4">
    <location>
        <begin position="190"/>
        <end position="210"/>
    </location>
</feature>
<keyword evidence="6" id="KW-1185">Reference proteome</keyword>
<dbReference type="GO" id="GO:0022857">
    <property type="term" value="F:transmembrane transporter activity"/>
    <property type="evidence" value="ECO:0007669"/>
    <property type="project" value="InterPro"/>
</dbReference>
<gene>
    <name evidence="5" type="ORF">LY89DRAFT_578601</name>
</gene>
<dbReference type="RefSeq" id="XP_018074619.1">
    <property type="nucleotide sequence ID" value="XM_018208952.1"/>
</dbReference>
<comment type="similarity">
    <text evidence="2">Belongs to the major facilitator superfamily. Monocarboxylate porter (TC 2.A.1.13) family.</text>
</comment>
<feature type="transmembrane region" description="Helical" evidence="4">
    <location>
        <begin position="324"/>
        <end position="342"/>
    </location>
</feature>
<reference evidence="5 6" key="1">
    <citation type="submission" date="2015-10" db="EMBL/GenBank/DDBJ databases">
        <title>Full genome of DAOMC 229536 Phialocephala scopiformis, a fungal endophyte of spruce producing the potent anti-insectan compound rugulosin.</title>
        <authorList>
            <consortium name="DOE Joint Genome Institute"/>
            <person name="Walker A.K."/>
            <person name="Frasz S.L."/>
            <person name="Seifert K.A."/>
            <person name="Miller J.D."/>
            <person name="Mondo S.J."/>
            <person name="Labutti K."/>
            <person name="Lipzen A."/>
            <person name="Dockter R."/>
            <person name="Kennedy M."/>
            <person name="Grigoriev I.V."/>
            <person name="Spatafora J.W."/>
        </authorList>
    </citation>
    <scope>NUCLEOTIDE SEQUENCE [LARGE SCALE GENOMIC DNA]</scope>
    <source>
        <strain evidence="5 6">CBS 120377</strain>
    </source>
</reference>
<feature type="transmembrane region" description="Helical" evidence="4">
    <location>
        <begin position="387"/>
        <end position="409"/>
    </location>
</feature>
<dbReference type="GeneID" id="28818678"/>
<dbReference type="Proteomes" id="UP000070700">
    <property type="component" value="Unassembled WGS sequence"/>
</dbReference>
<dbReference type="KEGG" id="psco:LY89DRAFT_578601"/>
<organism evidence="5 6">
    <name type="scientific">Mollisia scopiformis</name>
    <name type="common">Conifer needle endophyte fungus</name>
    <name type="synonym">Phialocephala scopiformis</name>
    <dbReference type="NCBI Taxonomy" id="149040"/>
    <lineage>
        <taxon>Eukaryota</taxon>
        <taxon>Fungi</taxon>
        <taxon>Dikarya</taxon>
        <taxon>Ascomycota</taxon>
        <taxon>Pezizomycotina</taxon>
        <taxon>Leotiomycetes</taxon>
        <taxon>Helotiales</taxon>
        <taxon>Mollisiaceae</taxon>
        <taxon>Mollisia</taxon>
    </lineage>
</organism>
<feature type="transmembrane region" description="Helical" evidence="4">
    <location>
        <begin position="354"/>
        <end position="375"/>
    </location>
</feature>
<sequence>MDTEKKSCDESESTQQPGPKPDTAPDGGYGWVCVGCVFLINAHTWGVNSSYGIFLAHYLASNTFPGATSLEYAFVGGLSISLALLMSPVATICTRRYGTQVTLAIGIAFETAGLLGASWANKIWHLFLSQGVAFGFGMGFLFVASVGVVPQWFDRRRSFANSIATAGSGIGGLIYSLGTNAMIQSIGLGWAFRVLAIVAFTVNTICTLLLRDRNKAIGAVQLAFDAQLFRRTEFLLLLGWGTFSMLGYIVLLFSLPNYARSVGLSAYEASVIGAMLNLGQGLGRPFIGFFSDAFGRLNMASSCTFLAGLFCLVIWIFAKSYGVLIFFGLITGGVAGTFWATVGPVGAEVIGLRVLPSALSIVWIVLAIPCTFSEPIGLELRRTTGDIYLHAQIFTGFMYVAAAICMGLLRAWKVRELQSMALSKEQREQEILDDDAVARPRVPAHATETVVKRKAKVSIWSWQRV</sequence>
<feature type="transmembrane region" description="Helical" evidence="4">
    <location>
        <begin position="299"/>
        <end position="318"/>
    </location>
</feature>
<dbReference type="InterPro" id="IPR050327">
    <property type="entry name" value="Proton-linked_MCT"/>
</dbReference>
<dbReference type="InterPro" id="IPR036259">
    <property type="entry name" value="MFS_trans_sf"/>
</dbReference>
<feature type="transmembrane region" description="Helical" evidence="4">
    <location>
        <begin position="101"/>
        <end position="120"/>
    </location>
</feature>
<evidence type="ECO:0000256" key="4">
    <source>
        <dbReference type="SAM" id="Phobius"/>
    </source>
</evidence>
<protein>
    <submittedName>
        <fullName evidence="5">MFS transporter-like protein</fullName>
    </submittedName>
</protein>
<keyword evidence="4" id="KW-0472">Membrane</keyword>
<dbReference type="CDD" id="cd17352">
    <property type="entry name" value="MFS_MCT_SLC16"/>
    <property type="match status" value="1"/>
</dbReference>
<dbReference type="PANTHER" id="PTHR11360:SF315">
    <property type="entry name" value="TRANSPORTER MCH2-RELATED"/>
    <property type="match status" value="1"/>
</dbReference>
<proteinExistence type="inferred from homology"/>
<dbReference type="PANTHER" id="PTHR11360">
    <property type="entry name" value="MONOCARBOXYLATE TRANSPORTER"/>
    <property type="match status" value="1"/>
</dbReference>
<feature type="transmembrane region" description="Helical" evidence="4">
    <location>
        <begin position="126"/>
        <end position="147"/>
    </location>
</feature>
<dbReference type="InterPro" id="IPR011701">
    <property type="entry name" value="MFS"/>
</dbReference>
<dbReference type="EMBL" id="KQ947409">
    <property type="protein sequence ID" value="KUJ20264.1"/>
    <property type="molecule type" value="Genomic_DNA"/>
</dbReference>
<keyword evidence="4" id="KW-0812">Transmembrane</keyword>
<evidence type="ECO:0000313" key="6">
    <source>
        <dbReference type="Proteomes" id="UP000070700"/>
    </source>
</evidence>
<evidence type="ECO:0000256" key="1">
    <source>
        <dbReference type="ARBA" id="ARBA00004141"/>
    </source>
</evidence>
<name>A0A194XJG2_MOLSC</name>
<evidence type="ECO:0000256" key="2">
    <source>
        <dbReference type="ARBA" id="ARBA00006727"/>
    </source>
</evidence>
<feature type="transmembrane region" description="Helical" evidence="4">
    <location>
        <begin position="261"/>
        <end position="278"/>
    </location>
</feature>
<comment type="subcellular location">
    <subcellularLocation>
        <location evidence="1">Membrane</location>
        <topology evidence="1">Multi-pass membrane protein</topology>
    </subcellularLocation>
</comment>
<feature type="region of interest" description="Disordered" evidence="3">
    <location>
        <begin position="1"/>
        <end position="23"/>
    </location>
</feature>
<evidence type="ECO:0000256" key="3">
    <source>
        <dbReference type="SAM" id="MobiDB-lite"/>
    </source>
</evidence>